<dbReference type="Proteomes" id="UP000800036">
    <property type="component" value="Unassembled WGS sequence"/>
</dbReference>
<dbReference type="AlphaFoldDB" id="A0A6A5V8Y3"/>
<feature type="compositionally biased region" description="Basic and acidic residues" evidence="1">
    <location>
        <begin position="108"/>
        <end position="117"/>
    </location>
</feature>
<organism evidence="2 3">
    <name type="scientific">Bimuria novae-zelandiae CBS 107.79</name>
    <dbReference type="NCBI Taxonomy" id="1447943"/>
    <lineage>
        <taxon>Eukaryota</taxon>
        <taxon>Fungi</taxon>
        <taxon>Dikarya</taxon>
        <taxon>Ascomycota</taxon>
        <taxon>Pezizomycotina</taxon>
        <taxon>Dothideomycetes</taxon>
        <taxon>Pleosporomycetidae</taxon>
        <taxon>Pleosporales</taxon>
        <taxon>Massarineae</taxon>
        <taxon>Didymosphaeriaceae</taxon>
        <taxon>Bimuria</taxon>
    </lineage>
</organism>
<gene>
    <name evidence="2" type="ORF">BU23DRAFT_568642</name>
</gene>
<sequence length="212" mass="23718">MSTSKNKGALKENMNKANTTMGWRKPFKSGGGKEPREPKTADAQVPVSTKKQPVKRDYAGNGDANENESGRDVSDAVSLSDTKSEVEPPSRSTSPAEQSASRKITLAKGKDSNDGYRGKRRQGPPGVAIVKRNKKLVNYSNHKDATRLWWEQTDAFVHRWGGSDTSTDDDGEWANVHLPKTHWKTRKALAERKELKEELEEEDMLTLKKRKV</sequence>
<keyword evidence="3" id="KW-1185">Reference proteome</keyword>
<name>A0A6A5V8Y3_9PLEO</name>
<evidence type="ECO:0000313" key="3">
    <source>
        <dbReference type="Proteomes" id="UP000800036"/>
    </source>
</evidence>
<protein>
    <submittedName>
        <fullName evidence="2">Uncharacterized protein</fullName>
    </submittedName>
</protein>
<dbReference type="EMBL" id="ML976683">
    <property type="protein sequence ID" value="KAF1973110.1"/>
    <property type="molecule type" value="Genomic_DNA"/>
</dbReference>
<evidence type="ECO:0000313" key="2">
    <source>
        <dbReference type="EMBL" id="KAF1973110.1"/>
    </source>
</evidence>
<accession>A0A6A5V8Y3</accession>
<feature type="compositionally biased region" description="Basic and acidic residues" evidence="1">
    <location>
        <begin position="31"/>
        <end position="40"/>
    </location>
</feature>
<evidence type="ECO:0000256" key="1">
    <source>
        <dbReference type="SAM" id="MobiDB-lite"/>
    </source>
</evidence>
<reference evidence="2" key="1">
    <citation type="journal article" date="2020" name="Stud. Mycol.">
        <title>101 Dothideomycetes genomes: a test case for predicting lifestyles and emergence of pathogens.</title>
        <authorList>
            <person name="Haridas S."/>
            <person name="Albert R."/>
            <person name="Binder M."/>
            <person name="Bloem J."/>
            <person name="Labutti K."/>
            <person name="Salamov A."/>
            <person name="Andreopoulos B."/>
            <person name="Baker S."/>
            <person name="Barry K."/>
            <person name="Bills G."/>
            <person name="Bluhm B."/>
            <person name="Cannon C."/>
            <person name="Castanera R."/>
            <person name="Culley D."/>
            <person name="Daum C."/>
            <person name="Ezra D."/>
            <person name="Gonzalez J."/>
            <person name="Henrissat B."/>
            <person name="Kuo A."/>
            <person name="Liang C."/>
            <person name="Lipzen A."/>
            <person name="Lutzoni F."/>
            <person name="Magnuson J."/>
            <person name="Mondo S."/>
            <person name="Nolan M."/>
            <person name="Ohm R."/>
            <person name="Pangilinan J."/>
            <person name="Park H.-J."/>
            <person name="Ramirez L."/>
            <person name="Alfaro M."/>
            <person name="Sun H."/>
            <person name="Tritt A."/>
            <person name="Yoshinaga Y."/>
            <person name="Zwiers L.-H."/>
            <person name="Turgeon B."/>
            <person name="Goodwin S."/>
            <person name="Spatafora J."/>
            <person name="Crous P."/>
            <person name="Grigoriev I."/>
        </authorList>
    </citation>
    <scope>NUCLEOTIDE SEQUENCE</scope>
    <source>
        <strain evidence="2">CBS 107.79</strain>
    </source>
</reference>
<proteinExistence type="predicted"/>
<feature type="compositionally biased region" description="Polar residues" evidence="1">
    <location>
        <begin position="90"/>
        <end position="102"/>
    </location>
</feature>
<feature type="region of interest" description="Disordered" evidence="1">
    <location>
        <begin position="1"/>
        <end position="129"/>
    </location>
</feature>